<gene>
    <name evidence="3" type="ORF">XPU_2235</name>
</gene>
<accession>W4S3F1</accession>
<reference evidence="3 4" key="1">
    <citation type="submission" date="2014-01" db="EMBL/GenBank/DDBJ databases">
        <title>Genome sequence and analysis of Xanthomonas arboricola pv. pruni.</title>
        <authorList>
            <person name="Fujikawa T."/>
            <person name="Nakazono-Nagaoka E."/>
        </authorList>
    </citation>
    <scope>NUCLEOTIDE SEQUENCE [LARGE SCALE GENOMIC DNA]</scope>
    <source>
        <strain evidence="4">MAFF 311562</strain>
    </source>
</reference>
<evidence type="ECO:0000313" key="3">
    <source>
        <dbReference type="EMBL" id="GAE50703.1"/>
    </source>
</evidence>
<keyword evidence="1" id="KW-0732">Signal</keyword>
<dbReference type="InterPro" id="IPR055557">
    <property type="entry name" value="DUF7133"/>
</dbReference>
<dbReference type="Pfam" id="PF23500">
    <property type="entry name" value="DUF7133"/>
    <property type="match status" value="1"/>
</dbReference>
<evidence type="ECO:0000256" key="1">
    <source>
        <dbReference type="SAM" id="SignalP"/>
    </source>
</evidence>
<dbReference type="Gene3D" id="2.120.10.30">
    <property type="entry name" value="TolB, C-terminal domain"/>
    <property type="match status" value="1"/>
</dbReference>
<comment type="caution">
    <text evidence="3">The sequence shown here is derived from an EMBL/GenBank/DDBJ whole genome shotgun (WGS) entry which is preliminary data.</text>
</comment>
<dbReference type="InterPro" id="IPR011041">
    <property type="entry name" value="Quinoprot_gluc/sorb_DH_b-prop"/>
</dbReference>
<organism evidence="3 4">
    <name type="scientific">Xanthomonas arboricola pv. pruni str. MAFF 311562</name>
    <dbReference type="NCBI Taxonomy" id="1414836"/>
    <lineage>
        <taxon>Bacteria</taxon>
        <taxon>Pseudomonadati</taxon>
        <taxon>Pseudomonadota</taxon>
        <taxon>Gammaproteobacteria</taxon>
        <taxon>Lysobacterales</taxon>
        <taxon>Lysobacteraceae</taxon>
        <taxon>Xanthomonas</taxon>
    </lineage>
</organism>
<dbReference type="InterPro" id="IPR011042">
    <property type="entry name" value="6-blade_b-propeller_TolB-like"/>
</dbReference>
<sequence length="297" mass="31641">MNAPALKLARWPLSLMTVAILAACGDTATLAIEQGTGPNPQLPEPVKRLIPTVKVAPVKRWTENAKPIAADDLQVAAFARDLDHPRWVYVLPNGDVLVAETAEPPKPEDAEGGGIRKKVQGAMMSKAGAVVPSANRITLLRDADGDGVAEVRTQFISGLFSPFGMALIGDRFYVANADALVSFPYKPGETHITAKPTFVANLPGGLNHHWTKSLLASADGSKLYVASAPTAMWPKTAWRPNSTAPRSWRSTRPPAAAACSPAACAIRSAPPGSRRASRYGWWSTSATRSAAIWCRTT</sequence>
<feature type="domain" description="DUF7133" evidence="2">
    <location>
        <begin position="79"/>
        <end position="227"/>
    </location>
</feature>
<dbReference type="PROSITE" id="PS51257">
    <property type="entry name" value="PROKAR_LIPOPROTEIN"/>
    <property type="match status" value="1"/>
</dbReference>
<dbReference type="SUPFAM" id="SSF50952">
    <property type="entry name" value="Soluble quinoprotein glucose dehydrogenase"/>
    <property type="match status" value="1"/>
</dbReference>
<feature type="chain" id="PRO_5004847749" evidence="1">
    <location>
        <begin position="23"/>
        <end position="297"/>
    </location>
</feature>
<evidence type="ECO:0000313" key="4">
    <source>
        <dbReference type="Proteomes" id="UP000019143"/>
    </source>
</evidence>
<protein>
    <submittedName>
        <fullName evidence="3">L-sorbosone dehydrogenase</fullName>
    </submittedName>
</protein>
<dbReference type="AlphaFoldDB" id="W4S3F1"/>
<dbReference type="Proteomes" id="UP000019143">
    <property type="component" value="Unassembled WGS sequence"/>
</dbReference>
<proteinExistence type="predicted"/>
<feature type="signal peptide" evidence="1">
    <location>
        <begin position="1"/>
        <end position="22"/>
    </location>
</feature>
<dbReference type="EMBL" id="BAVB01000267">
    <property type="protein sequence ID" value="GAE50703.1"/>
    <property type="molecule type" value="Genomic_DNA"/>
</dbReference>
<evidence type="ECO:0000259" key="2">
    <source>
        <dbReference type="Pfam" id="PF23500"/>
    </source>
</evidence>
<name>W4S3F1_9XANT</name>